<organism evidence="2">
    <name type="scientific">Triatoma infestans</name>
    <name type="common">Assassin bug</name>
    <dbReference type="NCBI Taxonomy" id="30076"/>
    <lineage>
        <taxon>Eukaryota</taxon>
        <taxon>Metazoa</taxon>
        <taxon>Ecdysozoa</taxon>
        <taxon>Arthropoda</taxon>
        <taxon>Hexapoda</taxon>
        <taxon>Insecta</taxon>
        <taxon>Pterygota</taxon>
        <taxon>Neoptera</taxon>
        <taxon>Paraneoptera</taxon>
        <taxon>Hemiptera</taxon>
        <taxon>Heteroptera</taxon>
        <taxon>Panheteroptera</taxon>
        <taxon>Cimicomorpha</taxon>
        <taxon>Reduviidae</taxon>
        <taxon>Triatominae</taxon>
        <taxon>Triatoma</taxon>
    </lineage>
</organism>
<keyword evidence="1" id="KW-0472">Membrane</keyword>
<keyword evidence="1" id="KW-1133">Transmembrane helix</keyword>
<protein>
    <submittedName>
        <fullName evidence="2">Growth hormone-inducible transmembrane protein</fullName>
    </submittedName>
</protein>
<accession>A0A171A045</accession>
<proteinExistence type="predicted"/>
<evidence type="ECO:0000313" key="2">
    <source>
        <dbReference type="EMBL" id="JAS01510.1"/>
    </source>
</evidence>
<name>A0A171A045_TRIIF</name>
<reference evidence="2" key="1">
    <citation type="submission" date="2016-04" db="EMBL/GenBank/DDBJ databases">
        <authorList>
            <person name="Calderon-Fernandez G.M.Sr."/>
        </authorList>
    </citation>
    <scope>NUCLEOTIDE SEQUENCE</scope>
    <source>
        <strain evidence="2">Int1</strain>
        <tissue evidence="2">Integument</tissue>
    </source>
</reference>
<evidence type="ECO:0000256" key="1">
    <source>
        <dbReference type="SAM" id="Phobius"/>
    </source>
</evidence>
<sequence>MVSFTAPKDIYIEMKPYIQTLYSAVTISSMLCFLFNPPVNIIGITLLTCNLFGGMILYFGVFLTNTQYMLTQVTENNYDPVYTAAVMYLSTLNLYLRVAMYHVVELTHITQKDQSGYNIFKNFN</sequence>
<dbReference type="EMBL" id="GEMB01001653">
    <property type="protein sequence ID" value="JAS01510.1"/>
    <property type="molecule type" value="Transcribed_RNA"/>
</dbReference>
<feature type="transmembrane region" description="Helical" evidence="1">
    <location>
        <begin position="17"/>
        <end position="35"/>
    </location>
</feature>
<reference evidence="2" key="2">
    <citation type="journal article" date="2017" name="J. Med. Entomol.">
        <title>Transcriptome Analysis of the Triatoma infestans (Hemiptera: Reduviidae) Integument.</title>
        <authorList>
            <person name="Calderon-Fernandez G.M."/>
            <person name="Moriconi D.E."/>
            <person name="Dulbecco A.B."/>
            <person name="Juarez M.P."/>
        </authorList>
    </citation>
    <scope>NUCLEOTIDE SEQUENCE</scope>
    <source>
        <strain evidence="2">Int1</strain>
        <tissue evidence="2">Integument</tissue>
    </source>
</reference>
<feature type="transmembrane region" description="Helical" evidence="1">
    <location>
        <begin position="42"/>
        <end position="61"/>
    </location>
</feature>
<keyword evidence="1 2" id="KW-0812">Transmembrane</keyword>
<dbReference type="AlphaFoldDB" id="A0A171A045"/>